<reference evidence="7" key="2">
    <citation type="submission" date="2024-10" db="UniProtKB">
        <authorList>
            <consortium name="EnsemblProtists"/>
        </authorList>
    </citation>
    <scope>IDENTIFICATION</scope>
</reference>
<accession>A0A0D3JWH3</accession>
<feature type="transmembrane region" description="Helical" evidence="6">
    <location>
        <begin position="12"/>
        <end position="36"/>
    </location>
</feature>
<evidence type="ECO:0000313" key="8">
    <source>
        <dbReference type="Proteomes" id="UP000013827"/>
    </source>
</evidence>
<feature type="transmembrane region" description="Helical" evidence="6">
    <location>
        <begin position="181"/>
        <end position="200"/>
    </location>
</feature>
<dbReference type="GeneID" id="17273404"/>
<evidence type="ECO:0008006" key="9">
    <source>
        <dbReference type="Google" id="ProtNLM"/>
    </source>
</evidence>
<comment type="subcellular location">
    <subcellularLocation>
        <location evidence="1">Membrane</location>
        <topology evidence="1">Multi-pass membrane protein</topology>
    </subcellularLocation>
</comment>
<dbReference type="eggNOG" id="KOG2234">
    <property type="taxonomic scope" value="Eukaryota"/>
</dbReference>
<dbReference type="RefSeq" id="XP_005780287.1">
    <property type="nucleotide sequence ID" value="XM_005780230.1"/>
</dbReference>
<keyword evidence="3 6" id="KW-1133">Transmembrane helix</keyword>
<dbReference type="InterPro" id="IPR007271">
    <property type="entry name" value="Nuc_sug_transpt"/>
</dbReference>
<dbReference type="EnsemblProtists" id="EOD27858">
    <property type="protein sequence ID" value="EOD27858"/>
    <property type="gene ID" value="EMIHUDRAFT_450113"/>
</dbReference>
<feature type="region of interest" description="Disordered" evidence="5">
    <location>
        <begin position="420"/>
        <end position="446"/>
    </location>
</feature>
<feature type="transmembrane region" description="Helical" evidence="6">
    <location>
        <begin position="77"/>
        <end position="96"/>
    </location>
</feature>
<dbReference type="Gene3D" id="1.10.3730.20">
    <property type="match status" value="1"/>
</dbReference>
<proteinExistence type="predicted"/>
<evidence type="ECO:0000256" key="2">
    <source>
        <dbReference type="ARBA" id="ARBA00022692"/>
    </source>
</evidence>
<evidence type="ECO:0000256" key="6">
    <source>
        <dbReference type="SAM" id="Phobius"/>
    </source>
</evidence>
<feature type="transmembrane region" description="Helical" evidence="6">
    <location>
        <begin position="42"/>
        <end position="65"/>
    </location>
</feature>
<evidence type="ECO:0000256" key="4">
    <source>
        <dbReference type="ARBA" id="ARBA00023136"/>
    </source>
</evidence>
<dbReference type="KEGG" id="ehx:EMIHUDRAFT_450113"/>
<keyword evidence="2 6" id="KW-0812">Transmembrane</keyword>
<dbReference type="NCBIfam" id="TIGR00803">
    <property type="entry name" value="nst"/>
    <property type="match status" value="1"/>
</dbReference>
<evidence type="ECO:0000313" key="7">
    <source>
        <dbReference type="EnsemblProtists" id="EOD27858"/>
    </source>
</evidence>
<organism evidence="7 8">
    <name type="scientific">Emiliania huxleyi (strain CCMP1516)</name>
    <dbReference type="NCBI Taxonomy" id="280463"/>
    <lineage>
        <taxon>Eukaryota</taxon>
        <taxon>Haptista</taxon>
        <taxon>Haptophyta</taxon>
        <taxon>Prymnesiophyceae</taxon>
        <taxon>Isochrysidales</taxon>
        <taxon>Noelaerhabdaceae</taxon>
        <taxon>Emiliania</taxon>
    </lineage>
</organism>
<dbReference type="HOGENOM" id="CLU_614584_0_0_1"/>
<dbReference type="PANTHER" id="PTHR10231">
    <property type="entry name" value="NUCLEOTIDE-SUGAR TRANSMEMBRANE TRANSPORTER"/>
    <property type="match status" value="1"/>
</dbReference>
<dbReference type="SUPFAM" id="SSF103481">
    <property type="entry name" value="Multidrug resistance efflux transporter EmrE"/>
    <property type="match status" value="1"/>
</dbReference>
<feature type="compositionally biased region" description="Polar residues" evidence="5">
    <location>
        <begin position="353"/>
        <end position="369"/>
    </location>
</feature>
<dbReference type="Pfam" id="PF04142">
    <property type="entry name" value="Nuc_sug_transp"/>
    <property type="match status" value="1"/>
</dbReference>
<dbReference type="AlphaFoldDB" id="A0A0D3JWH3"/>
<dbReference type="PaxDb" id="2903-EOD27858"/>
<feature type="transmembrane region" description="Helical" evidence="6">
    <location>
        <begin position="143"/>
        <end position="161"/>
    </location>
</feature>
<feature type="transmembrane region" description="Helical" evidence="6">
    <location>
        <begin position="207"/>
        <end position="226"/>
    </location>
</feature>
<dbReference type="InterPro" id="IPR037185">
    <property type="entry name" value="EmrE-like"/>
</dbReference>
<keyword evidence="8" id="KW-1185">Reference proteome</keyword>
<evidence type="ECO:0000256" key="5">
    <source>
        <dbReference type="SAM" id="MobiDB-lite"/>
    </source>
</evidence>
<feature type="region of interest" description="Disordered" evidence="5">
    <location>
        <begin position="351"/>
        <end position="396"/>
    </location>
</feature>
<keyword evidence="4 6" id="KW-0472">Membrane</keyword>
<dbReference type="OMA" id="AVFYAEC"/>
<evidence type="ECO:0000256" key="3">
    <source>
        <dbReference type="ARBA" id="ARBA00022989"/>
    </source>
</evidence>
<feature type="transmembrane region" description="Helical" evidence="6">
    <location>
        <begin position="291"/>
        <end position="310"/>
    </location>
</feature>
<dbReference type="Proteomes" id="UP000013827">
    <property type="component" value="Unassembled WGS sequence"/>
</dbReference>
<feature type="transmembrane region" description="Helical" evidence="6">
    <location>
        <begin position="265"/>
        <end position="285"/>
    </location>
</feature>
<name>A0A0D3JWH3_EMIH1</name>
<protein>
    <recommendedName>
        <fullName evidence="9">Sugar phosphate transporter domain-containing protein</fullName>
    </recommendedName>
</protein>
<reference evidence="8" key="1">
    <citation type="journal article" date="2013" name="Nature">
        <title>Pan genome of the phytoplankton Emiliania underpins its global distribution.</title>
        <authorList>
            <person name="Read B.A."/>
            <person name="Kegel J."/>
            <person name="Klute M.J."/>
            <person name="Kuo A."/>
            <person name="Lefebvre S.C."/>
            <person name="Maumus F."/>
            <person name="Mayer C."/>
            <person name="Miller J."/>
            <person name="Monier A."/>
            <person name="Salamov A."/>
            <person name="Young J."/>
            <person name="Aguilar M."/>
            <person name="Claverie J.M."/>
            <person name="Frickenhaus S."/>
            <person name="Gonzalez K."/>
            <person name="Herman E.K."/>
            <person name="Lin Y.C."/>
            <person name="Napier J."/>
            <person name="Ogata H."/>
            <person name="Sarno A.F."/>
            <person name="Shmutz J."/>
            <person name="Schroeder D."/>
            <person name="de Vargas C."/>
            <person name="Verret F."/>
            <person name="von Dassow P."/>
            <person name="Valentin K."/>
            <person name="Van de Peer Y."/>
            <person name="Wheeler G."/>
            <person name="Dacks J.B."/>
            <person name="Delwiche C.F."/>
            <person name="Dyhrman S.T."/>
            <person name="Glockner G."/>
            <person name="John U."/>
            <person name="Richards T."/>
            <person name="Worden A.Z."/>
            <person name="Zhang X."/>
            <person name="Grigoriev I.V."/>
            <person name="Allen A.E."/>
            <person name="Bidle K."/>
            <person name="Borodovsky M."/>
            <person name="Bowler C."/>
            <person name="Brownlee C."/>
            <person name="Cock J.M."/>
            <person name="Elias M."/>
            <person name="Gladyshev V.N."/>
            <person name="Groth M."/>
            <person name="Guda C."/>
            <person name="Hadaegh A."/>
            <person name="Iglesias-Rodriguez M.D."/>
            <person name="Jenkins J."/>
            <person name="Jones B.M."/>
            <person name="Lawson T."/>
            <person name="Leese F."/>
            <person name="Lindquist E."/>
            <person name="Lobanov A."/>
            <person name="Lomsadze A."/>
            <person name="Malik S.B."/>
            <person name="Marsh M.E."/>
            <person name="Mackinder L."/>
            <person name="Mock T."/>
            <person name="Mueller-Roeber B."/>
            <person name="Pagarete A."/>
            <person name="Parker M."/>
            <person name="Probert I."/>
            <person name="Quesneville H."/>
            <person name="Raines C."/>
            <person name="Rensing S.A."/>
            <person name="Riano-Pachon D.M."/>
            <person name="Richier S."/>
            <person name="Rokitta S."/>
            <person name="Shiraiwa Y."/>
            <person name="Soanes D.M."/>
            <person name="van der Giezen M."/>
            <person name="Wahlund T.M."/>
            <person name="Williams B."/>
            <person name="Wilson W."/>
            <person name="Wolfe G."/>
            <person name="Wurch L.L."/>
        </authorList>
    </citation>
    <scope>NUCLEOTIDE SEQUENCE</scope>
</reference>
<dbReference type="GO" id="GO:0015165">
    <property type="term" value="F:pyrimidine nucleotide-sugar transmembrane transporter activity"/>
    <property type="evidence" value="ECO:0007669"/>
    <property type="project" value="InterPro"/>
</dbReference>
<feature type="transmembrane region" description="Helical" evidence="6">
    <location>
        <begin position="238"/>
        <end position="258"/>
    </location>
</feature>
<evidence type="ECO:0000256" key="1">
    <source>
        <dbReference type="ARBA" id="ARBA00004141"/>
    </source>
</evidence>
<sequence length="465" mass="49184">MPKLGESSRRDQTLRAFCLVLIVVQNSSLILVTSYSRTLRPAYLPTVAVFYAECLKFAAAVLLLAAEESSLRRAVSLVAALPFEHGSTTLLFAVPALCYTLQNNLWYYALSHLDPVTAAVTSQMKVITTAVATVLMLDRRLNLPQWGALLVLTLGLVVMQLQDKTGGNGSQDRNSLSGAGAMLLATMLSAYSGVFLEKLFKSLPLTLWLQSIQLSLFALPTAWVSLPLRRNLMVGFNMVVWVAVALNALGGVAVSMALKFADNILKTFAVGISIVLNAVASALLFDVPVTARVIVGVNMVVLSTLLFNLASPGSPLADRIARACGKRTGRDPGVAPVRAIASEGTALLKVTSGEESLSDPESQTPSSIHSLAASRGSRSPRTPARAVSDPAPQLGKWRSAEESLGAGFEETGGCGVAAAGTAATAEQQTWLRRGPSPSHDSPTGGAYSLYVNTVHVSTNEKVYNG</sequence>
<dbReference type="GO" id="GO:0000139">
    <property type="term" value="C:Golgi membrane"/>
    <property type="evidence" value="ECO:0007669"/>
    <property type="project" value="InterPro"/>
</dbReference>